<keyword evidence="2" id="KW-0732">Signal</keyword>
<sequence>MKPVFFISALATCVSATPSSTPSAEIVTDELLFNVTLPEFIACRDAKNPSSLDWSSDSCSKSPDNPFKFPFDHGCKRHDFGYRNYKAQSRFTRDNRKRIDLNFFSDLTSLCEAVEANGACRGLANVYYYGVRLFGGQGQTRSIEAEEEDLYRKYVEAQEEYKQLVKEAQAKGKLPILR</sequence>
<feature type="signal peptide" evidence="2">
    <location>
        <begin position="1"/>
        <end position="16"/>
    </location>
</feature>
<protein>
    <submittedName>
        <fullName evidence="3">Phospholipase A2</fullName>
    </submittedName>
</protein>
<proteinExistence type="predicted"/>
<dbReference type="GO" id="GO:0050482">
    <property type="term" value="P:arachidonate secretion"/>
    <property type="evidence" value="ECO:0007669"/>
    <property type="project" value="InterPro"/>
</dbReference>
<evidence type="ECO:0000256" key="2">
    <source>
        <dbReference type="SAM" id="SignalP"/>
    </source>
</evidence>
<dbReference type="GO" id="GO:0006644">
    <property type="term" value="P:phospholipid metabolic process"/>
    <property type="evidence" value="ECO:0007669"/>
    <property type="project" value="InterPro"/>
</dbReference>
<dbReference type="EMBL" id="LSBJ02000020">
    <property type="protein sequence ID" value="OAQ57674.1"/>
    <property type="molecule type" value="Genomic_DNA"/>
</dbReference>
<gene>
    <name evidence="3" type="ORF">VFPPC_12100</name>
</gene>
<evidence type="ECO:0000313" key="4">
    <source>
        <dbReference type="Proteomes" id="UP000078397"/>
    </source>
</evidence>
<dbReference type="Pfam" id="PF09056">
    <property type="entry name" value="Phospholip_A2_3"/>
    <property type="match status" value="1"/>
</dbReference>
<feature type="chain" id="PRO_5008101043" evidence="2">
    <location>
        <begin position="17"/>
        <end position="178"/>
    </location>
</feature>
<dbReference type="GeneID" id="28854085"/>
<organism evidence="3 4">
    <name type="scientific">Pochonia chlamydosporia 170</name>
    <dbReference type="NCBI Taxonomy" id="1380566"/>
    <lineage>
        <taxon>Eukaryota</taxon>
        <taxon>Fungi</taxon>
        <taxon>Dikarya</taxon>
        <taxon>Ascomycota</taxon>
        <taxon>Pezizomycotina</taxon>
        <taxon>Sordariomycetes</taxon>
        <taxon>Hypocreomycetidae</taxon>
        <taxon>Hypocreales</taxon>
        <taxon>Clavicipitaceae</taxon>
        <taxon>Pochonia</taxon>
    </lineage>
</organism>
<evidence type="ECO:0000313" key="3">
    <source>
        <dbReference type="EMBL" id="OAQ57674.1"/>
    </source>
</evidence>
<feature type="coiled-coil region" evidence="1">
    <location>
        <begin position="140"/>
        <end position="171"/>
    </location>
</feature>
<evidence type="ECO:0000256" key="1">
    <source>
        <dbReference type="SAM" id="Coils"/>
    </source>
</evidence>
<dbReference type="SUPFAM" id="SSF48619">
    <property type="entry name" value="Phospholipase A2, PLA2"/>
    <property type="match status" value="1"/>
</dbReference>
<accession>A0A179EWW2</accession>
<dbReference type="GO" id="GO:0004623">
    <property type="term" value="F:phospholipase A2 activity"/>
    <property type="evidence" value="ECO:0007669"/>
    <property type="project" value="InterPro"/>
</dbReference>
<comment type="caution">
    <text evidence="3">The sequence shown here is derived from an EMBL/GenBank/DDBJ whole genome shotgun (WGS) entry which is preliminary data.</text>
</comment>
<dbReference type="AlphaFoldDB" id="A0A179EWW2"/>
<dbReference type="RefSeq" id="XP_018135970.1">
    <property type="nucleotide sequence ID" value="XM_018290091.1"/>
</dbReference>
<keyword evidence="1" id="KW-0175">Coiled coil</keyword>
<dbReference type="InterPro" id="IPR015141">
    <property type="entry name" value="PLipase_A2_prok/fun"/>
</dbReference>
<name>A0A179EWW2_METCM</name>
<reference evidence="3 4" key="1">
    <citation type="journal article" date="2016" name="PLoS Pathog.">
        <title>Biosynthesis of antibiotic leucinostatins in bio-control fungus Purpureocillium lilacinum and their inhibition on phytophthora revealed by genome mining.</title>
        <authorList>
            <person name="Wang G."/>
            <person name="Liu Z."/>
            <person name="Lin R."/>
            <person name="Li E."/>
            <person name="Mao Z."/>
            <person name="Ling J."/>
            <person name="Yang Y."/>
            <person name="Yin W.B."/>
            <person name="Xie B."/>
        </authorList>
    </citation>
    <scope>NUCLEOTIDE SEQUENCE [LARGE SCALE GENOMIC DNA]</scope>
    <source>
        <strain evidence="3">170</strain>
    </source>
</reference>
<dbReference type="OrthoDB" id="5120271at2759"/>
<dbReference type="Gene3D" id="1.20.90.10">
    <property type="entry name" value="Phospholipase A2 domain"/>
    <property type="match status" value="1"/>
</dbReference>
<dbReference type="KEGG" id="pchm:VFPPC_12100"/>
<keyword evidence="4" id="KW-1185">Reference proteome</keyword>
<dbReference type="InterPro" id="IPR036444">
    <property type="entry name" value="PLipase_A2_dom_sf"/>
</dbReference>
<dbReference type="Proteomes" id="UP000078397">
    <property type="component" value="Unassembled WGS sequence"/>
</dbReference>